<dbReference type="AlphaFoldDB" id="A0A8K0HRB6"/>
<dbReference type="InterPro" id="IPR053085">
    <property type="entry name" value="Jasmonate-induced_protein"/>
</dbReference>
<keyword evidence="1" id="KW-0677">Repeat</keyword>
<evidence type="ECO:0000256" key="2">
    <source>
        <dbReference type="SAM" id="SignalP"/>
    </source>
</evidence>
<keyword evidence="5" id="KW-1185">Reference proteome</keyword>
<protein>
    <recommendedName>
        <fullName evidence="3">Disease resistance protein Roq1-like winged-helix domain-containing protein</fullName>
    </recommendedName>
</protein>
<dbReference type="InterPro" id="IPR049065">
    <property type="entry name" value="Nakanori"/>
</dbReference>
<dbReference type="PANTHER" id="PTHR36482">
    <property type="entry name" value="OSJNBA0024J22.15 PROTEIN"/>
    <property type="match status" value="1"/>
</dbReference>
<evidence type="ECO:0000256" key="1">
    <source>
        <dbReference type="ARBA" id="ARBA00022737"/>
    </source>
</evidence>
<accession>A0A8K0HRB6</accession>
<feature type="domain" description="Disease resistance protein Roq1-like winged-helix" evidence="3">
    <location>
        <begin position="232"/>
        <end position="290"/>
    </location>
</feature>
<proteinExistence type="predicted"/>
<evidence type="ECO:0000259" key="3">
    <source>
        <dbReference type="Pfam" id="PF23282"/>
    </source>
</evidence>
<dbReference type="OrthoDB" id="1834777at2759"/>
<dbReference type="Proteomes" id="UP000796880">
    <property type="component" value="Unassembled WGS sequence"/>
</dbReference>
<evidence type="ECO:0000313" key="4">
    <source>
        <dbReference type="EMBL" id="KAF3457256.1"/>
    </source>
</evidence>
<gene>
    <name evidence="4" type="ORF">FNV43_RR01913</name>
</gene>
<dbReference type="PANTHER" id="PTHR36482:SF5">
    <property type="entry name" value="23 KDA JASMONATE-INDUCED PROTEIN-LIKE"/>
    <property type="match status" value="1"/>
</dbReference>
<keyword evidence="2" id="KW-0732">Signal</keyword>
<dbReference type="EMBL" id="VOIH02000001">
    <property type="protein sequence ID" value="KAF3457256.1"/>
    <property type="molecule type" value="Genomic_DNA"/>
</dbReference>
<dbReference type="Pfam" id="PF21230">
    <property type="entry name" value="Nakanori"/>
    <property type="match status" value="1"/>
</dbReference>
<reference evidence="4" key="1">
    <citation type="submission" date="2020-03" db="EMBL/GenBank/DDBJ databases">
        <title>A high-quality chromosome-level genome assembly of a woody plant with both climbing and erect habits, Rhamnella rubrinervis.</title>
        <authorList>
            <person name="Lu Z."/>
            <person name="Yang Y."/>
            <person name="Zhu X."/>
            <person name="Sun Y."/>
        </authorList>
    </citation>
    <scope>NUCLEOTIDE SEQUENCE</scope>
    <source>
        <strain evidence="4">BYM</strain>
        <tissue evidence="4">Leaf</tissue>
    </source>
</reference>
<dbReference type="Pfam" id="PF23282">
    <property type="entry name" value="WHD_ROQ1"/>
    <property type="match status" value="1"/>
</dbReference>
<name>A0A8K0HRB6_9ROSA</name>
<comment type="caution">
    <text evidence="4">The sequence shown here is derived from an EMBL/GenBank/DDBJ whole genome shotgun (WGS) entry which is preliminary data.</text>
</comment>
<organism evidence="4 5">
    <name type="scientific">Rhamnella rubrinervis</name>
    <dbReference type="NCBI Taxonomy" id="2594499"/>
    <lineage>
        <taxon>Eukaryota</taxon>
        <taxon>Viridiplantae</taxon>
        <taxon>Streptophyta</taxon>
        <taxon>Embryophyta</taxon>
        <taxon>Tracheophyta</taxon>
        <taxon>Spermatophyta</taxon>
        <taxon>Magnoliopsida</taxon>
        <taxon>eudicotyledons</taxon>
        <taxon>Gunneridae</taxon>
        <taxon>Pentapetalae</taxon>
        <taxon>rosids</taxon>
        <taxon>fabids</taxon>
        <taxon>Rosales</taxon>
        <taxon>Rhamnaceae</taxon>
        <taxon>rhamnoid group</taxon>
        <taxon>Rhamneae</taxon>
        <taxon>Rhamnella</taxon>
    </lineage>
</organism>
<dbReference type="InterPro" id="IPR058192">
    <property type="entry name" value="WHD_ROQ1-like"/>
</dbReference>
<evidence type="ECO:0000313" key="5">
    <source>
        <dbReference type="Proteomes" id="UP000796880"/>
    </source>
</evidence>
<feature type="signal peptide" evidence="2">
    <location>
        <begin position="1"/>
        <end position="19"/>
    </location>
</feature>
<feature type="chain" id="PRO_5035466576" description="Disease resistance protein Roq1-like winged-helix domain-containing protein" evidence="2">
    <location>
        <begin position="20"/>
        <end position="313"/>
    </location>
</feature>
<sequence length="313" mass="34416">MATFSVTVLCTLTNSTVTATNFVLPHDWAGHVGDKKYPVMISAANSGQFNHVSGSTDMSQSAVVYTNGEYDWMLSWFSASSGENKVYTEIREAGYFQKADWDSYKAKLEGGSSTSQSSWTKYKASVAITPAGTSPALNGCGLQVVGAKFVRPFLTIRNILNLSASQFTYLATTESLPLTSPAIASWSNLDSSSMKSAVLISSCTSTSPLAVVFKRNALAFKNDCRPEDYRGFNGSSKDYVMNIMDNCGFFTEIGIKFLLDKALLHMDDDNQLQMHDLLEEMGKEIVLEKSRNEPGRRSRLRLTDDYNDTVSGF</sequence>